<feature type="transmembrane region" description="Helical" evidence="1">
    <location>
        <begin position="311"/>
        <end position="329"/>
    </location>
</feature>
<feature type="transmembrane region" description="Helical" evidence="1">
    <location>
        <begin position="710"/>
        <end position="729"/>
    </location>
</feature>
<reference evidence="2 3" key="1">
    <citation type="submission" date="2017-02" db="EMBL/GenBank/DDBJ databases">
        <authorList>
            <person name="Peterson S.W."/>
        </authorList>
    </citation>
    <scope>NUCLEOTIDE SEQUENCE [LARGE SCALE GENOMIC DNA]</scope>
    <source>
        <strain evidence="2 3">ATCC 27749</strain>
    </source>
</reference>
<dbReference type="OrthoDB" id="1821982at2"/>
<organism evidence="2 3">
    <name type="scientific">Gemmiger formicilis</name>
    <dbReference type="NCBI Taxonomy" id="745368"/>
    <lineage>
        <taxon>Bacteria</taxon>
        <taxon>Bacillati</taxon>
        <taxon>Bacillota</taxon>
        <taxon>Clostridia</taxon>
        <taxon>Eubacteriales</taxon>
        <taxon>Gemmiger</taxon>
    </lineage>
</organism>
<dbReference type="PANTHER" id="PTHR37305:SF1">
    <property type="entry name" value="MEMBRANE PROTEIN"/>
    <property type="match status" value="1"/>
</dbReference>
<sequence length="801" mass="87647">MSLFWAELRKVWGNRLFPLLLAVLAAANLLLLWMGTRPTAGQPSAAVYRAVGAQLDGLTMEEKGAYLHGKYTEIESLVKIGGFYRDMAYAGSSYLQAYRDENAAMFDAYEQEYKDKSYTLFTDDLNTEYRLFNQLQNEYDTVAAYTDFLDGVQTKATQLAGISIFQNDKTGYDLKNIEATAKVYAGLTATEIDYYPQKGLYTAISYAFTDLILLAAMLLLALLLVRQERDSGLLALVRSLPGGRLQTALAKLATFGVSLLAVLALLYGVNLAYCGASFGLGPLTRTIQSVPALMRCTMQITVGQYLLRFLLAKWVGAFVMGLWVMLAALTARRAAAGWIGALALPLAMYGVRAAIPATSHLNVVKYANLVSLLQTNELLGNYRNLFWFGTPIGLPLVEWTAAVFYGALFAAAFCTVFARAQLLPAAKRGLVLGLTRRTKATSVIKEEGRKLFVLNGAAVFLAAFLAFGVYQGVTSESYIDADEIYYAYYMKHISGPWTAESRDWLTAQGEEFAPMLAVQRRVARGELSNEAMLAYGALQQKYNIYQQVVQNNINYYLKEHPGAWLVYESGYKKLFGFSGTADVQDTLWAGLLCALCFSGLFAMERKGGMETVLRATPLGRRATVRAKLRQSNLAAIVIAAGTALPHLWQGLRDYGLPALLAPAMSISELEAVPKCITLSDLLLFWLLCRAVACLCMARLTLWLGQKLGSLLAALFVSAVGYCLPALLALSGMSNGIEWLGFYPLFHAAALCQTQGTNAAGAPYNLLWVPIFLVVVAAALAWAIGNDLTEAYEWAGVDLDAL</sequence>
<feature type="transmembrane region" description="Helical" evidence="1">
    <location>
        <begin position="396"/>
        <end position="418"/>
    </location>
</feature>
<dbReference type="EMBL" id="FUYF01000047">
    <property type="protein sequence ID" value="SKA97802.1"/>
    <property type="molecule type" value="Genomic_DNA"/>
</dbReference>
<name>A0A1T4Y7K6_9FIRM</name>
<keyword evidence="1" id="KW-0812">Transmembrane</keyword>
<feature type="transmembrane region" description="Helical" evidence="1">
    <location>
        <begin position="682"/>
        <end position="703"/>
    </location>
</feature>
<feature type="transmembrane region" description="Helical" evidence="1">
    <location>
        <begin position="631"/>
        <end position="648"/>
    </location>
</feature>
<dbReference type="GeneID" id="93339242"/>
<dbReference type="PANTHER" id="PTHR37305">
    <property type="entry name" value="INTEGRAL MEMBRANE PROTEIN-RELATED"/>
    <property type="match status" value="1"/>
</dbReference>
<evidence type="ECO:0000256" key="1">
    <source>
        <dbReference type="SAM" id="Phobius"/>
    </source>
</evidence>
<keyword evidence="1" id="KW-1133">Transmembrane helix</keyword>
<proteinExistence type="predicted"/>
<feature type="transmembrane region" description="Helical" evidence="1">
    <location>
        <begin position="248"/>
        <end position="269"/>
    </location>
</feature>
<evidence type="ECO:0000313" key="3">
    <source>
        <dbReference type="Proteomes" id="UP000190286"/>
    </source>
</evidence>
<gene>
    <name evidence="2" type="ORF">SAMN02745178_02827</name>
</gene>
<feature type="transmembrane region" description="Helical" evidence="1">
    <location>
        <begin position="586"/>
        <end position="603"/>
    </location>
</feature>
<dbReference type="RefSeq" id="WP_078785609.1">
    <property type="nucleotide sequence ID" value="NZ_FUYF01000047.1"/>
</dbReference>
<dbReference type="STRING" id="745368.SAMN02745178_02827"/>
<keyword evidence="1" id="KW-0472">Membrane</keyword>
<feature type="transmembrane region" description="Helical" evidence="1">
    <location>
        <begin position="763"/>
        <end position="783"/>
    </location>
</feature>
<keyword evidence="3" id="KW-1185">Reference proteome</keyword>
<dbReference type="AlphaFoldDB" id="A0A1T4Y7K6"/>
<evidence type="ECO:0008006" key="4">
    <source>
        <dbReference type="Google" id="ProtNLM"/>
    </source>
</evidence>
<feature type="transmembrane region" description="Helical" evidence="1">
    <location>
        <begin position="336"/>
        <end position="355"/>
    </location>
</feature>
<dbReference type="Proteomes" id="UP000190286">
    <property type="component" value="Unassembled WGS sequence"/>
</dbReference>
<feature type="transmembrane region" description="Helical" evidence="1">
    <location>
        <begin position="203"/>
        <end position="225"/>
    </location>
</feature>
<accession>A0A1T4Y7K6</accession>
<feature type="transmembrane region" description="Helical" evidence="1">
    <location>
        <begin position="12"/>
        <end position="34"/>
    </location>
</feature>
<protein>
    <recommendedName>
        <fullName evidence="4">ABC-2 family transporter protein</fullName>
    </recommendedName>
</protein>
<feature type="transmembrane region" description="Helical" evidence="1">
    <location>
        <begin position="451"/>
        <end position="470"/>
    </location>
</feature>
<evidence type="ECO:0000313" key="2">
    <source>
        <dbReference type="EMBL" id="SKA97802.1"/>
    </source>
</evidence>